<evidence type="ECO:0000259" key="1">
    <source>
        <dbReference type="Pfam" id="PF01966"/>
    </source>
</evidence>
<accession>A0A7C3GUF1</accession>
<feature type="domain" description="HD" evidence="1">
    <location>
        <begin position="25"/>
        <end position="120"/>
    </location>
</feature>
<proteinExistence type="predicted"/>
<evidence type="ECO:0000313" key="2">
    <source>
        <dbReference type="EMBL" id="HFC98023.1"/>
    </source>
</evidence>
<protein>
    <submittedName>
        <fullName evidence="2">HD domain-containing protein</fullName>
    </submittedName>
</protein>
<organism evidence="2">
    <name type="scientific">Thermosulfurimonas dismutans</name>
    <dbReference type="NCBI Taxonomy" id="999894"/>
    <lineage>
        <taxon>Bacteria</taxon>
        <taxon>Pseudomonadati</taxon>
        <taxon>Thermodesulfobacteriota</taxon>
        <taxon>Thermodesulfobacteria</taxon>
        <taxon>Thermodesulfobacteriales</taxon>
        <taxon>Thermodesulfobacteriaceae</taxon>
        <taxon>Thermosulfurimonas</taxon>
    </lineage>
</organism>
<gene>
    <name evidence="2" type="ORF">ENJ40_06150</name>
</gene>
<comment type="caution">
    <text evidence="2">The sequence shown here is derived from an EMBL/GenBank/DDBJ whole genome shotgun (WGS) entry which is preliminary data.</text>
</comment>
<dbReference type="EMBL" id="DRMH01000078">
    <property type="protein sequence ID" value="HFC98023.1"/>
    <property type="molecule type" value="Genomic_DNA"/>
</dbReference>
<dbReference type="InterPro" id="IPR006674">
    <property type="entry name" value="HD_domain"/>
</dbReference>
<dbReference type="Proteomes" id="UP000886043">
    <property type="component" value="Unassembled WGS sequence"/>
</dbReference>
<name>A0A7C3GUF1_9BACT</name>
<dbReference type="AlphaFoldDB" id="A0A7C3GUF1"/>
<sequence>MERLPELDQAYALLEREGVPPHIVRHCEKVALVGTFLALELLRCGEQVPVKLVTVGGLLHDLTKHHSIRTGENHAQSARRRLLELGYPEVAEVVGNHIFLKPGPPGAPIRADELVYYADKRVRHEEIVTLRERFVDLRERYGRRPASWVRIWHLEELTKLLERRIFKRLPFGPERVLELNRVEDIRECLIAWLSFAEGTLRNGRSPFAAEKR</sequence>
<dbReference type="Pfam" id="PF01966">
    <property type="entry name" value="HD"/>
    <property type="match status" value="1"/>
</dbReference>
<dbReference type="Gene3D" id="1.10.3210.10">
    <property type="entry name" value="Hypothetical protein af1432"/>
    <property type="match status" value="1"/>
</dbReference>
<reference evidence="2" key="1">
    <citation type="journal article" date="2020" name="mSystems">
        <title>Genome- and Community-Level Interaction Insights into Carbon Utilization and Element Cycling Functions of Hydrothermarchaeota in Hydrothermal Sediment.</title>
        <authorList>
            <person name="Zhou Z."/>
            <person name="Liu Y."/>
            <person name="Xu W."/>
            <person name="Pan J."/>
            <person name="Luo Z.H."/>
            <person name="Li M."/>
        </authorList>
    </citation>
    <scope>NUCLEOTIDE SEQUENCE [LARGE SCALE GENOMIC DNA]</scope>
    <source>
        <strain evidence="2">HyVt-483</strain>
    </source>
</reference>
<dbReference type="SUPFAM" id="SSF109604">
    <property type="entry name" value="HD-domain/PDEase-like"/>
    <property type="match status" value="1"/>
</dbReference>